<keyword evidence="7" id="KW-1185">Reference proteome</keyword>
<proteinExistence type="predicted"/>
<feature type="domain" description="HSF-type DNA-binding" evidence="5">
    <location>
        <begin position="30"/>
        <end position="93"/>
    </location>
</feature>
<name>A0AAD7U9K3_9STRA</name>
<evidence type="ECO:0000256" key="4">
    <source>
        <dbReference type="SAM" id="MobiDB-lite"/>
    </source>
</evidence>
<dbReference type="Pfam" id="PF00447">
    <property type="entry name" value="HSF_DNA-bind"/>
    <property type="match status" value="1"/>
</dbReference>
<comment type="caution">
    <text evidence="6">The sequence shown here is derived from an EMBL/GenBank/DDBJ whole genome shotgun (WGS) entry which is preliminary data.</text>
</comment>
<evidence type="ECO:0000313" key="6">
    <source>
        <dbReference type="EMBL" id="KAJ8600725.1"/>
    </source>
</evidence>
<evidence type="ECO:0000256" key="3">
    <source>
        <dbReference type="ARBA" id="ARBA00023242"/>
    </source>
</evidence>
<dbReference type="Proteomes" id="UP001230188">
    <property type="component" value="Unassembled WGS sequence"/>
</dbReference>
<dbReference type="GO" id="GO:0005634">
    <property type="term" value="C:nucleus"/>
    <property type="evidence" value="ECO:0007669"/>
    <property type="project" value="UniProtKB-SubCell"/>
</dbReference>
<reference evidence="6" key="1">
    <citation type="submission" date="2023-01" db="EMBL/GenBank/DDBJ databases">
        <title>Metagenome sequencing of chrysophaentin producing Chrysophaeum taylorii.</title>
        <authorList>
            <person name="Davison J."/>
            <person name="Bewley C."/>
        </authorList>
    </citation>
    <scope>NUCLEOTIDE SEQUENCE</scope>
    <source>
        <strain evidence="6">NIES-1699</strain>
    </source>
</reference>
<dbReference type="InterPro" id="IPR036388">
    <property type="entry name" value="WH-like_DNA-bd_sf"/>
</dbReference>
<evidence type="ECO:0000313" key="7">
    <source>
        <dbReference type="Proteomes" id="UP001230188"/>
    </source>
</evidence>
<dbReference type="SUPFAM" id="SSF46785">
    <property type="entry name" value="Winged helix' DNA-binding domain"/>
    <property type="match status" value="1"/>
</dbReference>
<protein>
    <recommendedName>
        <fullName evidence="5">HSF-type DNA-binding domain-containing protein</fullName>
    </recommendedName>
</protein>
<dbReference type="Gene3D" id="1.10.10.10">
    <property type="entry name" value="Winged helix-like DNA-binding domain superfamily/Winged helix DNA-binding domain"/>
    <property type="match status" value="1"/>
</dbReference>
<dbReference type="InterPro" id="IPR036390">
    <property type="entry name" value="WH_DNA-bd_sf"/>
</dbReference>
<accession>A0AAD7U9K3</accession>
<gene>
    <name evidence="6" type="ORF">CTAYLR_003947</name>
</gene>
<organism evidence="6 7">
    <name type="scientific">Chrysophaeum taylorii</name>
    <dbReference type="NCBI Taxonomy" id="2483200"/>
    <lineage>
        <taxon>Eukaryota</taxon>
        <taxon>Sar</taxon>
        <taxon>Stramenopiles</taxon>
        <taxon>Ochrophyta</taxon>
        <taxon>Pelagophyceae</taxon>
        <taxon>Pelagomonadales</taxon>
        <taxon>Pelagomonadaceae</taxon>
        <taxon>Chrysophaeum</taxon>
    </lineage>
</organism>
<evidence type="ECO:0000256" key="2">
    <source>
        <dbReference type="ARBA" id="ARBA00023125"/>
    </source>
</evidence>
<feature type="compositionally biased region" description="Basic and acidic residues" evidence="4">
    <location>
        <begin position="1"/>
        <end position="14"/>
    </location>
</feature>
<sequence>MLKDTHHDSHEDQFRCPYNKPRQRRKTSKFMRKLLSLMAQHPTVIWFEENSIVISDPQRLEAVLDKHFGHHHYTSLQKQLNNFGFNKVIKPSHPFLTTYVKVRGTAVTKISDLLDLQPIHSIPRRRAVGAKFIDEDNKVNKHNDVEQPVPSHTSPLLLPSPQFGFVPPFRVLFPALPLAPPVEPSALFKQPEDAPEKLARTYDHLPLAPTPPREVALPSSSPFALGNFASPFCRDDTVLDDYDIFPLLLADDFEPEYYDIFGLLLAEDF</sequence>
<keyword evidence="2" id="KW-0238">DNA-binding</keyword>
<dbReference type="AlphaFoldDB" id="A0AAD7U9K3"/>
<dbReference type="GO" id="GO:0043565">
    <property type="term" value="F:sequence-specific DNA binding"/>
    <property type="evidence" value="ECO:0007669"/>
    <property type="project" value="InterPro"/>
</dbReference>
<comment type="subcellular location">
    <subcellularLocation>
        <location evidence="1">Nucleus</location>
    </subcellularLocation>
</comment>
<dbReference type="EMBL" id="JAQMWT010000480">
    <property type="protein sequence ID" value="KAJ8600725.1"/>
    <property type="molecule type" value="Genomic_DNA"/>
</dbReference>
<keyword evidence="3" id="KW-0539">Nucleus</keyword>
<dbReference type="GO" id="GO:0003700">
    <property type="term" value="F:DNA-binding transcription factor activity"/>
    <property type="evidence" value="ECO:0007669"/>
    <property type="project" value="InterPro"/>
</dbReference>
<evidence type="ECO:0000256" key="1">
    <source>
        <dbReference type="ARBA" id="ARBA00004123"/>
    </source>
</evidence>
<feature type="region of interest" description="Disordered" evidence="4">
    <location>
        <begin position="1"/>
        <end position="25"/>
    </location>
</feature>
<evidence type="ECO:0000259" key="5">
    <source>
        <dbReference type="Pfam" id="PF00447"/>
    </source>
</evidence>
<dbReference type="InterPro" id="IPR000232">
    <property type="entry name" value="HSF_DNA-bd"/>
</dbReference>